<evidence type="ECO:0000313" key="1">
    <source>
        <dbReference type="EMBL" id="CEG43759.1"/>
    </source>
</evidence>
<proteinExistence type="predicted"/>
<keyword evidence="2" id="KW-1185">Reference proteome</keyword>
<sequence length="77" mass="8720">MPGTFNGTYIFAHLTKFYRLNFGQSNNFGTVPNPSLSAHAHPPDVWKVSSQFGRLRQRPAYAKIFFASVAERHAEHV</sequence>
<dbReference type="AlphaFoldDB" id="A0A0P1ASB5"/>
<dbReference type="Proteomes" id="UP000054928">
    <property type="component" value="Unassembled WGS sequence"/>
</dbReference>
<dbReference type="GeneID" id="36409106"/>
<accession>A0A0P1ASB5</accession>
<name>A0A0P1ASB5_PLAHL</name>
<evidence type="ECO:0000313" key="2">
    <source>
        <dbReference type="Proteomes" id="UP000054928"/>
    </source>
</evidence>
<dbReference type="EMBL" id="CCYD01000810">
    <property type="protein sequence ID" value="CEG43759.1"/>
    <property type="molecule type" value="Genomic_DNA"/>
</dbReference>
<reference evidence="2" key="1">
    <citation type="submission" date="2014-09" db="EMBL/GenBank/DDBJ databases">
        <authorList>
            <person name="Sharma Rahul"/>
            <person name="Thines Marco"/>
        </authorList>
    </citation>
    <scope>NUCLEOTIDE SEQUENCE [LARGE SCALE GENOMIC DNA]</scope>
</reference>
<protein>
    <submittedName>
        <fullName evidence="1">Uncharacterized protein</fullName>
    </submittedName>
</protein>
<organism evidence="1 2">
    <name type="scientific">Plasmopara halstedii</name>
    <name type="common">Downy mildew of sunflower</name>
    <dbReference type="NCBI Taxonomy" id="4781"/>
    <lineage>
        <taxon>Eukaryota</taxon>
        <taxon>Sar</taxon>
        <taxon>Stramenopiles</taxon>
        <taxon>Oomycota</taxon>
        <taxon>Peronosporomycetes</taxon>
        <taxon>Peronosporales</taxon>
        <taxon>Peronosporaceae</taxon>
        <taxon>Plasmopara</taxon>
    </lineage>
</organism>
<dbReference type="RefSeq" id="XP_024580128.1">
    <property type="nucleotide sequence ID" value="XM_024729785.1"/>
</dbReference>